<keyword evidence="10" id="KW-0496">Mitochondrion</keyword>
<gene>
    <name evidence="13" type="ORF">SBAD_LOCUS12712</name>
</gene>
<evidence type="ECO:0000256" key="1">
    <source>
        <dbReference type="ARBA" id="ARBA00003195"/>
    </source>
</evidence>
<evidence type="ECO:0000313" key="15">
    <source>
        <dbReference type="WBParaSite" id="SBAD_0001312201-mRNA-1"/>
    </source>
</evidence>
<comment type="similarity">
    <text evidence="3">Belongs to the complex I NDUFB3 subunit family.</text>
</comment>
<dbReference type="OrthoDB" id="521512at2759"/>
<protein>
    <submittedName>
        <fullName evidence="15">NADH dehydrogenase [ubiquinone] 1 beta subcomplex subunit 3</fullName>
    </submittedName>
</protein>
<keyword evidence="9 12" id="KW-1133">Transmembrane helix</keyword>
<keyword evidence="5" id="KW-0679">Respiratory chain</keyword>
<evidence type="ECO:0000256" key="3">
    <source>
        <dbReference type="ARBA" id="ARBA00005667"/>
    </source>
</evidence>
<evidence type="ECO:0000256" key="5">
    <source>
        <dbReference type="ARBA" id="ARBA00022660"/>
    </source>
</evidence>
<evidence type="ECO:0000256" key="4">
    <source>
        <dbReference type="ARBA" id="ARBA00022448"/>
    </source>
</evidence>
<proteinExistence type="inferred from homology"/>
<evidence type="ECO:0000256" key="12">
    <source>
        <dbReference type="SAM" id="Phobius"/>
    </source>
</evidence>
<accession>A0A183JA14</accession>
<keyword evidence="14" id="KW-1185">Reference proteome</keyword>
<keyword evidence="4" id="KW-0813">Transport</keyword>
<dbReference type="EMBL" id="UZAM01018575">
    <property type="protein sequence ID" value="VDP51155.1"/>
    <property type="molecule type" value="Genomic_DNA"/>
</dbReference>
<dbReference type="Proteomes" id="UP000270296">
    <property type="component" value="Unassembled WGS sequence"/>
</dbReference>
<evidence type="ECO:0000256" key="6">
    <source>
        <dbReference type="ARBA" id="ARBA00022692"/>
    </source>
</evidence>
<sequence>MGGSDHHEPFKVPDYKVYDNWRQYPELVQHQERLARLGLKDPWIRNYVWIFDRRNLTQWQLLRKSVFGGFGVGICYAVVGVLLTEGVLWWKQQKRLKAKAVNHSE</sequence>
<evidence type="ECO:0000313" key="14">
    <source>
        <dbReference type="Proteomes" id="UP000270296"/>
    </source>
</evidence>
<comment type="function">
    <text evidence="1">Accessory subunit of the mitochondrial membrane respiratory chain NADH dehydrogenase (Complex I), that is believed not to be involved in catalysis. Complex I functions in the transfer of electrons from NADH to the respiratory chain. The immediate electron acceptor for the enzyme is believed to be ubiquinone.</text>
</comment>
<reference evidence="15" key="1">
    <citation type="submission" date="2016-06" db="UniProtKB">
        <authorList>
            <consortium name="WormBaseParasite"/>
        </authorList>
    </citation>
    <scope>IDENTIFICATION</scope>
</reference>
<keyword evidence="8" id="KW-0249">Electron transport</keyword>
<name>A0A183JA14_9BILA</name>
<organism evidence="15">
    <name type="scientific">Soboliphyme baturini</name>
    <dbReference type="NCBI Taxonomy" id="241478"/>
    <lineage>
        <taxon>Eukaryota</taxon>
        <taxon>Metazoa</taxon>
        <taxon>Ecdysozoa</taxon>
        <taxon>Nematoda</taxon>
        <taxon>Enoplea</taxon>
        <taxon>Dorylaimia</taxon>
        <taxon>Dioctophymatida</taxon>
        <taxon>Dioctophymatoidea</taxon>
        <taxon>Soboliphymatidae</taxon>
        <taxon>Soboliphyme</taxon>
    </lineage>
</organism>
<evidence type="ECO:0000256" key="7">
    <source>
        <dbReference type="ARBA" id="ARBA00022792"/>
    </source>
</evidence>
<keyword evidence="11 12" id="KW-0472">Membrane</keyword>
<dbReference type="GO" id="GO:0022900">
    <property type="term" value="P:electron transport chain"/>
    <property type="evidence" value="ECO:0007669"/>
    <property type="project" value="InterPro"/>
</dbReference>
<keyword evidence="6 12" id="KW-0812">Transmembrane</keyword>
<evidence type="ECO:0000256" key="11">
    <source>
        <dbReference type="ARBA" id="ARBA00023136"/>
    </source>
</evidence>
<dbReference type="WBParaSite" id="SBAD_0001312201-mRNA-1">
    <property type="protein sequence ID" value="SBAD_0001312201-mRNA-1"/>
    <property type="gene ID" value="SBAD_0001312201"/>
</dbReference>
<comment type="subcellular location">
    <subcellularLocation>
        <location evidence="2">Mitochondrion inner membrane</location>
        <topology evidence="2">Single-pass membrane protein</topology>
        <orientation evidence="2">Matrix side</orientation>
    </subcellularLocation>
</comment>
<keyword evidence="7" id="KW-0999">Mitochondrion inner membrane</keyword>
<dbReference type="Pfam" id="PF08122">
    <property type="entry name" value="NDUF_B12"/>
    <property type="match status" value="1"/>
</dbReference>
<dbReference type="GO" id="GO:0005743">
    <property type="term" value="C:mitochondrial inner membrane"/>
    <property type="evidence" value="ECO:0007669"/>
    <property type="project" value="UniProtKB-SubCell"/>
</dbReference>
<evidence type="ECO:0000256" key="10">
    <source>
        <dbReference type="ARBA" id="ARBA00023128"/>
    </source>
</evidence>
<dbReference type="AlphaFoldDB" id="A0A183JA14"/>
<dbReference type="InterPro" id="IPR012576">
    <property type="entry name" value="NDUFB3"/>
</dbReference>
<evidence type="ECO:0000256" key="9">
    <source>
        <dbReference type="ARBA" id="ARBA00022989"/>
    </source>
</evidence>
<feature type="transmembrane region" description="Helical" evidence="12">
    <location>
        <begin position="66"/>
        <end position="90"/>
    </location>
</feature>
<reference evidence="13 14" key="2">
    <citation type="submission" date="2018-11" db="EMBL/GenBank/DDBJ databases">
        <authorList>
            <consortium name="Pathogen Informatics"/>
        </authorList>
    </citation>
    <scope>NUCLEOTIDE SEQUENCE [LARGE SCALE GENOMIC DNA]</scope>
</reference>
<evidence type="ECO:0000313" key="13">
    <source>
        <dbReference type="EMBL" id="VDP51155.1"/>
    </source>
</evidence>
<evidence type="ECO:0000256" key="2">
    <source>
        <dbReference type="ARBA" id="ARBA00004298"/>
    </source>
</evidence>
<evidence type="ECO:0000256" key="8">
    <source>
        <dbReference type="ARBA" id="ARBA00022982"/>
    </source>
</evidence>